<dbReference type="SUPFAM" id="SSF55469">
    <property type="entry name" value="FMN-dependent nitroreductase-like"/>
    <property type="match status" value="1"/>
</dbReference>
<proteinExistence type="inferred from homology"/>
<dbReference type="RefSeq" id="WP_195895876.1">
    <property type="nucleotide sequence ID" value="NZ_JADOGI010000035.1"/>
</dbReference>
<sequence>MDIFEALYTTRAMRRVKPDPLPAEVQRSILDAAVRAPSAGDLQSWRFLLVDDPAIKARLAPLYQDALTRLFAGPYKSHDGPRILASARYLADHFETYPLLMFAFSTDPSGASIFPAVWSAQLAARAHGVGSALTTVLGIYHPTATMRILRVPKTEGWRPACMVTFGYPTGRWGLAVRQPAGQVSYRNQWGAGVGLDLIEPVWQPRS</sequence>
<dbReference type="InterPro" id="IPR000415">
    <property type="entry name" value="Nitroreductase-like"/>
</dbReference>
<dbReference type="Pfam" id="PF00881">
    <property type="entry name" value="Nitroreductase"/>
    <property type="match status" value="1"/>
</dbReference>
<evidence type="ECO:0000256" key="1">
    <source>
        <dbReference type="ARBA" id="ARBA00007118"/>
    </source>
</evidence>
<dbReference type="InterPro" id="IPR029479">
    <property type="entry name" value="Nitroreductase"/>
</dbReference>
<dbReference type="CDD" id="cd02062">
    <property type="entry name" value="Nitro_FMN_reductase"/>
    <property type="match status" value="1"/>
</dbReference>
<evidence type="ECO:0000313" key="5">
    <source>
        <dbReference type="Proteomes" id="UP000605361"/>
    </source>
</evidence>
<accession>A0A931F090</accession>
<dbReference type="PANTHER" id="PTHR43673">
    <property type="entry name" value="NAD(P)H NITROREDUCTASE YDGI-RELATED"/>
    <property type="match status" value="1"/>
</dbReference>
<evidence type="ECO:0000259" key="3">
    <source>
        <dbReference type="Pfam" id="PF00881"/>
    </source>
</evidence>
<dbReference type="Proteomes" id="UP000605361">
    <property type="component" value="Unassembled WGS sequence"/>
</dbReference>
<organism evidence="4 5">
    <name type="scientific">Nonomuraea cypriaca</name>
    <dbReference type="NCBI Taxonomy" id="1187855"/>
    <lineage>
        <taxon>Bacteria</taxon>
        <taxon>Bacillati</taxon>
        <taxon>Actinomycetota</taxon>
        <taxon>Actinomycetes</taxon>
        <taxon>Streptosporangiales</taxon>
        <taxon>Streptosporangiaceae</taxon>
        <taxon>Nonomuraea</taxon>
    </lineage>
</organism>
<evidence type="ECO:0000313" key="4">
    <source>
        <dbReference type="EMBL" id="MBF8186906.1"/>
    </source>
</evidence>
<protein>
    <submittedName>
        <fullName evidence="4">Nitroreductase family protein</fullName>
    </submittedName>
</protein>
<name>A0A931F090_9ACTN</name>
<dbReference type="AlphaFoldDB" id="A0A931F090"/>
<reference evidence="4" key="1">
    <citation type="submission" date="2020-11" db="EMBL/GenBank/DDBJ databases">
        <title>Whole-genome analyses of Nonomuraea sp. K274.</title>
        <authorList>
            <person name="Veyisoglu A."/>
        </authorList>
    </citation>
    <scope>NUCLEOTIDE SEQUENCE</scope>
    <source>
        <strain evidence="4">K274</strain>
    </source>
</reference>
<evidence type="ECO:0000256" key="2">
    <source>
        <dbReference type="ARBA" id="ARBA00023002"/>
    </source>
</evidence>
<gene>
    <name evidence="4" type="ORF">ITP53_14385</name>
</gene>
<dbReference type="PANTHER" id="PTHR43673:SF10">
    <property type="entry name" value="NADH DEHYDROGENASE_NAD(P)H NITROREDUCTASE XCC3605-RELATED"/>
    <property type="match status" value="1"/>
</dbReference>
<comment type="similarity">
    <text evidence="1">Belongs to the nitroreductase family.</text>
</comment>
<dbReference type="Gene3D" id="3.40.109.10">
    <property type="entry name" value="NADH Oxidase"/>
    <property type="match status" value="1"/>
</dbReference>
<keyword evidence="2" id="KW-0560">Oxidoreductase</keyword>
<dbReference type="EMBL" id="JADOGI010000035">
    <property type="protein sequence ID" value="MBF8186906.1"/>
    <property type="molecule type" value="Genomic_DNA"/>
</dbReference>
<dbReference type="GO" id="GO:0016491">
    <property type="term" value="F:oxidoreductase activity"/>
    <property type="evidence" value="ECO:0007669"/>
    <property type="project" value="UniProtKB-KW"/>
</dbReference>
<feature type="domain" description="Nitroreductase" evidence="3">
    <location>
        <begin position="10"/>
        <end position="167"/>
    </location>
</feature>
<comment type="caution">
    <text evidence="4">The sequence shown here is derived from an EMBL/GenBank/DDBJ whole genome shotgun (WGS) entry which is preliminary data.</text>
</comment>
<keyword evidence="5" id="KW-1185">Reference proteome</keyword>